<gene>
    <name evidence="2" type="ORF">P167DRAFT_537075</name>
</gene>
<name>A0A3N4KZ93_9PEZI</name>
<keyword evidence="1" id="KW-0812">Transmembrane</keyword>
<evidence type="ECO:0000256" key="1">
    <source>
        <dbReference type="SAM" id="Phobius"/>
    </source>
</evidence>
<dbReference type="AlphaFoldDB" id="A0A3N4KZ93"/>
<evidence type="ECO:0000313" key="3">
    <source>
        <dbReference type="Proteomes" id="UP000277580"/>
    </source>
</evidence>
<keyword evidence="1" id="KW-0472">Membrane</keyword>
<evidence type="ECO:0000313" key="2">
    <source>
        <dbReference type="EMBL" id="RPB11055.1"/>
    </source>
</evidence>
<protein>
    <submittedName>
        <fullName evidence="2">Uncharacterized protein</fullName>
    </submittedName>
</protein>
<accession>A0A3N4KZ93</accession>
<proteinExistence type="predicted"/>
<reference evidence="2 3" key="1">
    <citation type="journal article" date="2018" name="Nat. Ecol. Evol.">
        <title>Pezizomycetes genomes reveal the molecular basis of ectomycorrhizal truffle lifestyle.</title>
        <authorList>
            <person name="Murat C."/>
            <person name="Payen T."/>
            <person name="Noel B."/>
            <person name="Kuo A."/>
            <person name="Morin E."/>
            <person name="Chen J."/>
            <person name="Kohler A."/>
            <person name="Krizsan K."/>
            <person name="Balestrini R."/>
            <person name="Da Silva C."/>
            <person name="Montanini B."/>
            <person name="Hainaut M."/>
            <person name="Levati E."/>
            <person name="Barry K.W."/>
            <person name="Belfiori B."/>
            <person name="Cichocki N."/>
            <person name="Clum A."/>
            <person name="Dockter R.B."/>
            <person name="Fauchery L."/>
            <person name="Guy J."/>
            <person name="Iotti M."/>
            <person name="Le Tacon F."/>
            <person name="Lindquist E.A."/>
            <person name="Lipzen A."/>
            <person name="Malagnac F."/>
            <person name="Mello A."/>
            <person name="Molinier V."/>
            <person name="Miyauchi S."/>
            <person name="Poulain J."/>
            <person name="Riccioni C."/>
            <person name="Rubini A."/>
            <person name="Sitrit Y."/>
            <person name="Splivallo R."/>
            <person name="Traeger S."/>
            <person name="Wang M."/>
            <person name="Zifcakova L."/>
            <person name="Wipf D."/>
            <person name="Zambonelli A."/>
            <person name="Paolocci F."/>
            <person name="Nowrousian M."/>
            <person name="Ottonello S."/>
            <person name="Baldrian P."/>
            <person name="Spatafora J.W."/>
            <person name="Henrissat B."/>
            <person name="Nagy L.G."/>
            <person name="Aury J.M."/>
            <person name="Wincker P."/>
            <person name="Grigoriev I.V."/>
            <person name="Bonfante P."/>
            <person name="Martin F.M."/>
        </authorList>
    </citation>
    <scope>NUCLEOTIDE SEQUENCE [LARGE SCALE GENOMIC DNA]</scope>
    <source>
        <strain evidence="2 3">CCBAS932</strain>
    </source>
</reference>
<feature type="transmembrane region" description="Helical" evidence="1">
    <location>
        <begin position="12"/>
        <end position="39"/>
    </location>
</feature>
<sequence>MVFYSGSCFCLGFFFAWLIFLFCFISTSLAFLWLSFYFLAAPVFKATFRPLET</sequence>
<keyword evidence="3" id="KW-1185">Reference proteome</keyword>
<dbReference type="InParanoid" id="A0A3N4KZ93"/>
<dbReference type="Proteomes" id="UP000277580">
    <property type="component" value="Unassembled WGS sequence"/>
</dbReference>
<organism evidence="2 3">
    <name type="scientific">Morchella conica CCBAS932</name>
    <dbReference type="NCBI Taxonomy" id="1392247"/>
    <lineage>
        <taxon>Eukaryota</taxon>
        <taxon>Fungi</taxon>
        <taxon>Dikarya</taxon>
        <taxon>Ascomycota</taxon>
        <taxon>Pezizomycotina</taxon>
        <taxon>Pezizomycetes</taxon>
        <taxon>Pezizales</taxon>
        <taxon>Morchellaceae</taxon>
        <taxon>Morchella</taxon>
    </lineage>
</organism>
<keyword evidence="1" id="KW-1133">Transmembrane helix</keyword>
<dbReference type="EMBL" id="ML119138">
    <property type="protein sequence ID" value="RPB11055.1"/>
    <property type="molecule type" value="Genomic_DNA"/>
</dbReference>